<keyword evidence="6 10" id="KW-0694">RNA-binding</keyword>
<feature type="transmembrane region" description="Helical" evidence="12">
    <location>
        <begin position="52"/>
        <end position="68"/>
    </location>
</feature>
<evidence type="ECO:0000256" key="4">
    <source>
        <dbReference type="ARBA" id="ARBA00022695"/>
    </source>
</evidence>
<dbReference type="InterPro" id="IPR029021">
    <property type="entry name" value="Prot-tyrosine_phosphatase-like"/>
</dbReference>
<keyword evidence="3 10" id="KW-0808">Transferase</keyword>
<dbReference type="InterPro" id="IPR000340">
    <property type="entry name" value="Dual-sp_phosphatase_cat-dom"/>
</dbReference>
<dbReference type="PROSITE" id="PS50056">
    <property type="entry name" value="TYR_PHOSPHATASE_2"/>
    <property type="match status" value="1"/>
</dbReference>
<accession>A0A815KI11</accession>
<gene>
    <name evidence="15" type="ORF">IZO911_LOCUS39250</name>
</gene>
<evidence type="ECO:0000256" key="9">
    <source>
        <dbReference type="ARBA" id="ARBA00048744"/>
    </source>
</evidence>
<dbReference type="InterPro" id="IPR007855">
    <property type="entry name" value="RDRP"/>
</dbReference>
<dbReference type="InterPro" id="IPR016130">
    <property type="entry name" value="Tyr_Pase_AS"/>
</dbReference>
<keyword evidence="4 10" id="KW-0548">Nucleotidyltransferase</keyword>
<dbReference type="InterPro" id="IPR058752">
    <property type="entry name" value="RDRP_C_head"/>
</dbReference>
<keyword evidence="5" id="KW-0378">Hydrolase</keyword>
<comment type="caution">
    <text evidence="15">The sequence shown here is derived from an EMBL/GenBank/DDBJ whole genome shotgun (WGS) entry which is preliminary data.</text>
</comment>
<dbReference type="GO" id="GO:0031380">
    <property type="term" value="C:nuclear RNA-directed RNA polymerase complex"/>
    <property type="evidence" value="ECO:0007669"/>
    <property type="project" value="TreeGrafter"/>
</dbReference>
<feature type="compositionally biased region" description="Basic residues" evidence="11">
    <location>
        <begin position="740"/>
        <end position="749"/>
    </location>
</feature>
<dbReference type="GO" id="GO:0003723">
    <property type="term" value="F:RNA binding"/>
    <property type="evidence" value="ECO:0007669"/>
    <property type="project" value="UniProtKB-KW"/>
</dbReference>
<dbReference type="GO" id="GO:0004721">
    <property type="term" value="F:phosphoprotein phosphatase activity"/>
    <property type="evidence" value="ECO:0007669"/>
    <property type="project" value="UniProtKB-KW"/>
</dbReference>
<keyword evidence="12" id="KW-1133">Transmembrane helix</keyword>
<name>A0A815KI11_9BILA</name>
<evidence type="ECO:0000256" key="2">
    <source>
        <dbReference type="ARBA" id="ARBA00022484"/>
    </source>
</evidence>
<dbReference type="InterPro" id="IPR000387">
    <property type="entry name" value="Tyr_Pase_dom"/>
</dbReference>
<evidence type="ECO:0000256" key="3">
    <source>
        <dbReference type="ARBA" id="ARBA00022679"/>
    </source>
</evidence>
<reference evidence="15" key="1">
    <citation type="submission" date="2021-02" db="EMBL/GenBank/DDBJ databases">
        <authorList>
            <person name="Nowell W R."/>
        </authorList>
    </citation>
    <scope>NUCLEOTIDE SEQUENCE</scope>
</reference>
<evidence type="ECO:0000256" key="8">
    <source>
        <dbReference type="ARBA" id="ARBA00023158"/>
    </source>
</evidence>
<dbReference type="InterPro" id="IPR020422">
    <property type="entry name" value="TYR_PHOSPHATASE_DUAL_dom"/>
</dbReference>
<evidence type="ECO:0000256" key="6">
    <source>
        <dbReference type="ARBA" id="ARBA00022884"/>
    </source>
</evidence>
<protein>
    <recommendedName>
        <fullName evidence="10">RNA-dependent RNA polymerase</fullName>
        <ecNumber evidence="10">2.7.7.48</ecNumber>
    </recommendedName>
</protein>
<dbReference type="GO" id="GO:0030422">
    <property type="term" value="P:siRNA processing"/>
    <property type="evidence" value="ECO:0007669"/>
    <property type="project" value="TreeGrafter"/>
</dbReference>
<dbReference type="InterPro" id="IPR057596">
    <property type="entry name" value="RDRP_core"/>
</dbReference>
<dbReference type="Pfam" id="PF05183">
    <property type="entry name" value="RdRP"/>
    <property type="match status" value="1"/>
</dbReference>
<dbReference type="PANTHER" id="PTHR23079:SF55">
    <property type="entry name" value="RNA-DIRECTED RNA POLYMERASE"/>
    <property type="match status" value="1"/>
</dbReference>
<evidence type="ECO:0000256" key="12">
    <source>
        <dbReference type="SAM" id="Phobius"/>
    </source>
</evidence>
<sequence length="793" mass="91777">MTEKNIPTEKEAEDIQLTDEEDQRTFKNVLIAVACLLSSILTAYLLNNPYGNYIPIILIAIFEWYRTYPRQKHSYYGLCIGLLLGYHHIPIQKFQHLFPYALIITSFARTKHDMDLNDKRRYIIHLLYDIPAFLLVIIFKLLNNPLNSLYSQITPNCYLGCLPLPSDVEVLNKIGIQCVVNMCAEYNGPRKTYKKYNIEQLHLPTVDSTAPSLKTIQKGVKFMKEASDNNKKIFVHCKGGMGRSATIVFCHLVANEKMSPEDALKLLKEKRAEVTTSLIHYAGNGYHGFLLAYLKRFGNCIDPFARQILLAIQAFHVKELRIKARIIVPNTWSLFGVVDETGTLRYGEVFVQTEQKTECGSYVSEIITGPIVVTRNPCFHPGDIRRLNAIDVPALHELKNVIVFPMHGHQSHPAEMSGGDLDGDTFWVSHEQRFLFENNEIPFDYHDQAMKDDMDMQLDTNINFGITDICKFFVEYIEADNLGMIANSHLAFADQSPLRAKAEKCLQLARMHSTAVDFAKNGVSAQRLTADLRPPIYPHFMEKRYKLNYHSETILGRLYDEVKRFENNLNVNREHNGSNKSSFPYQALIVDGSDIFMAAAMTTKNEYNSELKRVMRQYGIQSEAELVSGYILKFTTKQYSKQAKTFELRNEISHAVKTIQDKYLRIFYEEIYNHAHDADQLLETVQWADVSKKLTWKSQFDLFLFNSKCDITIDSEIMKKASAWFRVTYKSFYDQMKEKKTSRKRKKSRMANNREQNSNQHYQNKFDRLLSFAWIVYPILMKIYDTKHPSDVM</sequence>
<feature type="domain" description="Tyrosine specific protein phosphatases" evidence="14">
    <location>
        <begin position="214"/>
        <end position="282"/>
    </location>
</feature>
<dbReference type="Pfam" id="PF26253">
    <property type="entry name" value="RdRP_head"/>
    <property type="match status" value="1"/>
</dbReference>
<feature type="domain" description="Tyrosine-protein phosphatase" evidence="13">
    <location>
        <begin position="149"/>
        <end position="299"/>
    </location>
</feature>
<dbReference type="Pfam" id="PF00782">
    <property type="entry name" value="DSPc"/>
    <property type="match status" value="1"/>
</dbReference>
<feature type="transmembrane region" description="Helical" evidence="12">
    <location>
        <begin position="122"/>
        <end position="142"/>
    </location>
</feature>
<evidence type="ECO:0000256" key="1">
    <source>
        <dbReference type="ARBA" id="ARBA00005762"/>
    </source>
</evidence>
<keyword evidence="2 10" id="KW-0696">RNA-directed RNA polymerase</keyword>
<comment type="similarity">
    <text evidence="1 10">Belongs to the RdRP family.</text>
</comment>
<keyword evidence="8" id="KW-0943">RNA-mediated gene silencing</keyword>
<dbReference type="Proteomes" id="UP000663860">
    <property type="component" value="Unassembled WGS sequence"/>
</dbReference>
<comment type="catalytic activity">
    <reaction evidence="9 10">
        <text>RNA(n) + a ribonucleoside 5'-triphosphate = RNA(n+1) + diphosphate</text>
        <dbReference type="Rhea" id="RHEA:21248"/>
        <dbReference type="Rhea" id="RHEA-COMP:14527"/>
        <dbReference type="Rhea" id="RHEA-COMP:17342"/>
        <dbReference type="ChEBI" id="CHEBI:33019"/>
        <dbReference type="ChEBI" id="CHEBI:61557"/>
        <dbReference type="ChEBI" id="CHEBI:140395"/>
        <dbReference type="EC" id="2.7.7.48"/>
    </reaction>
</comment>
<dbReference type="EC" id="2.7.7.48" evidence="10"/>
<organism evidence="15 16">
    <name type="scientific">Adineta steineri</name>
    <dbReference type="NCBI Taxonomy" id="433720"/>
    <lineage>
        <taxon>Eukaryota</taxon>
        <taxon>Metazoa</taxon>
        <taxon>Spiralia</taxon>
        <taxon>Gnathifera</taxon>
        <taxon>Rotifera</taxon>
        <taxon>Eurotatoria</taxon>
        <taxon>Bdelloidea</taxon>
        <taxon>Adinetida</taxon>
        <taxon>Adinetidae</taxon>
        <taxon>Adineta</taxon>
    </lineage>
</organism>
<dbReference type="SMART" id="SM00195">
    <property type="entry name" value="DSPc"/>
    <property type="match status" value="1"/>
</dbReference>
<evidence type="ECO:0000256" key="10">
    <source>
        <dbReference type="RuleBase" id="RU363098"/>
    </source>
</evidence>
<evidence type="ECO:0000313" key="16">
    <source>
        <dbReference type="Proteomes" id="UP000663860"/>
    </source>
</evidence>
<feature type="transmembrane region" description="Helical" evidence="12">
    <location>
        <begin position="29"/>
        <end position="46"/>
    </location>
</feature>
<evidence type="ECO:0000313" key="15">
    <source>
        <dbReference type="EMBL" id="CAF1396528.1"/>
    </source>
</evidence>
<proteinExistence type="inferred from homology"/>
<dbReference type="AlphaFoldDB" id="A0A815KI11"/>
<dbReference type="Gene3D" id="3.90.190.10">
    <property type="entry name" value="Protein tyrosine phosphatase superfamily"/>
    <property type="match status" value="1"/>
</dbReference>
<evidence type="ECO:0000256" key="5">
    <source>
        <dbReference type="ARBA" id="ARBA00022801"/>
    </source>
</evidence>
<dbReference type="FunFam" id="3.90.190.10:FF:000157">
    <property type="entry name" value="Protein-tyrosine phosphatase"/>
    <property type="match status" value="1"/>
</dbReference>
<dbReference type="PANTHER" id="PTHR23079">
    <property type="entry name" value="RNA-DEPENDENT RNA POLYMERASE"/>
    <property type="match status" value="1"/>
</dbReference>
<dbReference type="PROSITE" id="PS50054">
    <property type="entry name" value="TYR_PHOSPHATASE_DUAL"/>
    <property type="match status" value="1"/>
</dbReference>
<evidence type="ECO:0000256" key="11">
    <source>
        <dbReference type="SAM" id="MobiDB-lite"/>
    </source>
</evidence>
<evidence type="ECO:0000256" key="7">
    <source>
        <dbReference type="ARBA" id="ARBA00022912"/>
    </source>
</evidence>
<dbReference type="SUPFAM" id="SSF52799">
    <property type="entry name" value="(Phosphotyrosine protein) phosphatases II"/>
    <property type="match status" value="1"/>
</dbReference>
<feature type="region of interest" description="Disordered" evidence="11">
    <location>
        <begin position="738"/>
        <end position="758"/>
    </location>
</feature>
<dbReference type="GO" id="GO:0003968">
    <property type="term" value="F:RNA-directed RNA polymerase activity"/>
    <property type="evidence" value="ECO:0007669"/>
    <property type="project" value="UniProtKB-KW"/>
</dbReference>
<dbReference type="EMBL" id="CAJNOE010001171">
    <property type="protein sequence ID" value="CAF1396528.1"/>
    <property type="molecule type" value="Genomic_DNA"/>
</dbReference>
<evidence type="ECO:0000259" key="14">
    <source>
        <dbReference type="PROSITE" id="PS50056"/>
    </source>
</evidence>
<dbReference type="PROSITE" id="PS00383">
    <property type="entry name" value="TYR_PHOSPHATASE_1"/>
    <property type="match status" value="1"/>
</dbReference>
<keyword evidence="12" id="KW-0472">Membrane</keyword>
<keyword evidence="12" id="KW-0812">Transmembrane</keyword>
<keyword evidence="7" id="KW-0904">Protein phosphatase</keyword>
<evidence type="ECO:0000259" key="13">
    <source>
        <dbReference type="PROSITE" id="PS50054"/>
    </source>
</evidence>